<organism evidence="1 2">
    <name type="scientific">Thiorhodococcus mannitoliphagus</name>
    <dbReference type="NCBI Taxonomy" id="329406"/>
    <lineage>
        <taxon>Bacteria</taxon>
        <taxon>Pseudomonadati</taxon>
        <taxon>Pseudomonadota</taxon>
        <taxon>Gammaproteobacteria</taxon>
        <taxon>Chromatiales</taxon>
        <taxon>Chromatiaceae</taxon>
        <taxon>Thiorhodococcus</taxon>
    </lineage>
</organism>
<dbReference type="Proteomes" id="UP000471640">
    <property type="component" value="Unassembled WGS sequence"/>
</dbReference>
<comment type="caution">
    <text evidence="1">The sequence shown here is derived from an EMBL/GenBank/DDBJ whole genome shotgun (WGS) entry which is preliminary data.</text>
</comment>
<protein>
    <recommendedName>
        <fullName evidence="3">DUF932 domain-containing protein</fullName>
    </recommendedName>
</protein>
<reference evidence="1 2" key="2">
    <citation type="submission" date="2020-02" db="EMBL/GenBank/DDBJ databases">
        <title>Genome sequences of Thiorhodococcus mannitoliphagus and Thiorhodococcus minor, purple sulfur photosynthetic bacteria in the gammaproteobacterial family, Chromatiaceae.</title>
        <authorList>
            <person name="Aviles F.A."/>
            <person name="Meyer T.E."/>
            <person name="Kyndt J.A."/>
        </authorList>
    </citation>
    <scope>NUCLEOTIDE SEQUENCE [LARGE SCALE GENOMIC DNA]</scope>
    <source>
        <strain evidence="1 2">DSM 18266</strain>
    </source>
</reference>
<sequence length="360" mass="41531">MRNHNTDEQKVVSQLTALVDFESQVREVAIDQCPEAHLATNGKRLDIVHRGIAFQGAVLRPLIHQIGGRIWPDVDKFEDIADRWQTRFHQDSRRLESDIANVFSRYDLKIRYVEDGKSNLVYGIVSPQFVEVNQLDFRSRFLQEICNNTGLDARTERVSTRFGNIIEYFHFDSPGFQIGMEYGLVYARNTGYDAYKVDWRRYVLVCTNGLKEWTSKDQAKWHHNHALDLTEFLSDIAKEGVGHQQLLEDRIEIARSTALDRDTASELINRMSLADATKQRLFARTKDESRAVGRNEWALSQALTYMGTHDKHISFQTRRQFTEVGTDILERSLKGVLQGNAQTGKDGFYGMVLPKSLRYH</sequence>
<reference evidence="2" key="1">
    <citation type="journal article" date="2020" name="Microbiol. Resour. Announc.">
        <title>Draft Genome Sequences of Thiorhodococcus mannitoliphagus and Thiorhodococcus minor, Purple Sulfur Photosynthetic Bacteria in the Gammaproteobacterial Family Chromatiaceae.</title>
        <authorList>
            <person name="Aviles F.A."/>
            <person name="Meyer T.E."/>
            <person name="Kyndt J.A."/>
        </authorList>
    </citation>
    <scope>NUCLEOTIDE SEQUENCE [LARGE SCALE GENOMIC DNA]</scope>
    <source>
        <strain evidence="2">DSM 18266</strain>
    </source>
</reference>
<proteinExistence type="predicted"/>
<name>A0A6P1E536_9GAMM</name>
<dbReference type="AlphaFoldDB" id="A0A6P1E536"/>
<keyword evidence="2" id="KW-1185">Reference proteome</keyword>
<gene>
    <name evidence="1" type="ORF">G3480_25775</name>
</gene>
<accession>A0A6P1E536</accession>
<dbReference type="RefSeq" id="WP_164657064.1">
    <property type="nucleotide sequence ID" value="NZ_JAAIJR010000259.1"/>
</dbReference>
<dbReference type="EMBL" id="JAAIJR010000259">
    <property type="protein sequence ID" value="NEX23642.1"/>
    <property type="molecule type" value="Genomic_DNA"/>
</dbReference>
<evidence type="ECO:0000313" key="1">
    <source>
        <dbReference type="EMBL" id="NEX23642.1"/>
    </source>
</evidence>
<evidence type="ECO:0000313" key="2">
    <source>
        <dbReference type="Proteomes" id="UP000471640"/>
    </source>
</evidence>
<evidence type="ECO:0008006" key="3">
    <source>
        <dbReference type="Google" id="ProtNLM"/>
    </source>
</evidence>